<gene>
    <name evidence="2" type="ORF">OTI717_LOCUS6421</name>
</gene>
<dbReference type="InterPro" id="IPR002035">
    <property type="entry name" value="VWF_A"/>
</dbReference>
<dbReference type="SUPFAM" id="SSF53300">
    <property type="entry name" value="vWA-like"/>
    <property type="match status" value="1"/>
</dbReference>
<accession>A0A818MR74</accession>
<name>A0A818MR74_9BILA</name>
<evidence type="ECO:0000259" key="1">
    <source>
        <dbReference type="PROSITE" id="PS50234"/>
    </source>
</evidence>
<feature type="domain" description="VWFA" evidence="1">
    <location>
        <begin position="265"/>
        <end position="369"/>
    </location>
</feature>
<comment type="caution">
    <text evidence="2">The sequence shown here is derived from an EMBL/GenBank/DDBJ whole genome shotgun (WGS) entry which is preliminary data.</text>
</comment>
<dbReference type="Gene3D" id="3.40.50.410">
    <property type="entry name" value="von Willebrand factor, type A domain"/>
    <property type="match status" value="1"/>
</dbReference>
<dbReference type="Proteomes" id="UP000663823">
    <property type="component" value="Unassembled WGS sequence"/>
</dbReference>
<evidence type="ECO:0000313" key="3">
    <source>
        <dbReference type="Proteomes" id="UP000663823"/>
    </source>
</evidence>
<dbReference type="PROSITE" id="PS50234">
    <property type="entry name" value="VWFA"/>
    <property type="match status" value="1"/>
</dbReference>
<reference evidence="2" key="1">
    <citation type="submission" date="2021-02" db="EMBL/GenBank/DDBJ databases">
        <authorList>
            <person name="Nowell W R."/>
        </authorList>
    </citation>
    <scope>NUCLEOTIDE SEQUENCE</scope>
</reference>
<proteinExistence type="predicted"/>
<dbReference type="AlphaFoldDB" id="A0A818MR74"/>
<dbReference type="EMBL" id="CAJOAX010000450">
    <property type="protein sequence ID" value="CAF3593354.1"/>
    <property type="molecule type" value="Genomic_DNA"/>
</dbReference>
<sequence>MPLKIRNLLKQVGDELILKIQLGRRPLKGKNLLCKMANYLTNSKFTDKQLELGYDEIYHSYLLITIENNHGFNVLQRIIKNAPKTTTGRTVLVLEKAMRIGLRYPIIPDEMIDLYDIPLTPNKPLTLNQLISTALHTGKDFFIYDAGENNMCQTFVEHVIECNGLMPNIVDQATLDALKSMDAKALISTLGSRSTIVKGATDLAASCHKLVFDNKIKLKNSKPKEFISLPNANIIRSKSTNAILQLENNVRSSFQEFNTIFDISGDALREALNVQWRLNNDNDLIFNEKLVILITDGAPNGLFTPLNGADPWIISNEFHRENITLVVVGVAESINECDDFYCALAQNTGGQYIPLVNAKDILENVIQGVINKETTFHQCFRYVRMEEIEKNSSFKYSYVKDRVIGMINECRTMDDIRNLFFNHRLSTY</sequence>
<evidence type="ECO:0000313" key="2">
    <source>
        <dbReference type="EMBL" id="CAF3593354.1"/>
    </source>
</evidence>
<organism evidence="2 3">
    <name type="scientific">Rotaria sordida</name>
    <dbReference type="NCBI Taxonomy" id="392033"/>
    <lineage>
        <taxon>Eukaryota</taxon>
        <taxon>Metazoa</taxon>
        <taxon>Spiralia</taxon>
        <taxon>Gnathifera</taxon>
        <taxon>Rotifera</taxon>
        <taxon>Eurotatoria</taxon>
        <taxon>Bdelloidea</taxon>
        <taxon>Philodinida</taxon>
        <taxon>Philodinidae</taxon>
        <taxon>Rotaria</taxon>
    </lineage>
</organism>
<protein>
    <recommendedName>
        <fullName evidence="1">VWFA domain-containing protein</fullName>
    </recommendedName>
</protein>
<dbReference type="InterPro" id="IPR036465">
    <property type="entry name" value="vWFA_dom_sf"/>
</dbReference>